<name>A0A0W0TKP2_LEGER</name>
<comment type="caution">
    <text evidence="3">The sequence shown here is derived from an EMBL/GenBank/DDBJ whole genome shotgun (WGS) entry which is preliminary data.</text>
</comment>
<dbReference type="Pfam" id="PF12796">
    <property type="entry name" value="Ank_2"/>
    <property type="match status" value="1"/>
</dbReference>
<evidence type="ECO:0000313" key="3">
    <source>
        <dbReference type="EMBL" id="KTC96164.1"/>
    </source>
</evidence>
<organism evidence="3 4">
    <name type="scientific">Legionella erythra</name>
    <dbReference type="NCBI Taxonomy" id="448"/>
    <lineage>
        <taxon>Bacteria</taxon>
        <taxon>Pseudomonadati</taxon>
        <taxon>Pseudomonadota</taxon>
        <taxon>Gammaproteobacteria</taxon>
        <taxon>Legionellales</taxon>
        <taxon>Legionellaceae</taxon>
        <taxon>Legionella</taxon>
    </lineage>
</organism>
<dbReference type="AlphaFoldDB" id="A0A0W0TKP2"/>
<dbReference type="PANTHER" id="PTHR24186">
    <property type="entry name" value="PROTEIN PHOSPHATASE 1 REGULATORY SUBUNIT"/>
    <property type="match status" value="1"/>
</dbReference>
<dbReference type="Proteomes" id="UP000054773">
    <property type="component" value="Unassembled WGS sequence"/>
</dbReference>
<dbReference type="GO" id="GO:0005886">
    <property type="term" value="C:plasma membrane"/>
    <property type="evidence" value="ECO:0007669"/>
    <property type="project" value="TreeGrafter"/>
</dbReference>
<dbReference type="SMART" id="SM00248">
    <property type="entry name" value="ANK"/>
    <property type="match status" value="3"/>
</dbReference>
<dbReference type="OrthoDB" id="9927104at2"/>
<dbReference type="SUPFAM" id="SSF48403">
    <property type="entry name" value="Ankyrin repeat"/>
    <property type="match status" value="1"/>
</dbReference>
<evidence type="ECO:0000313" key="4">
    <source>
        <dbReference type="Proteomes" id="UP000054773"/>
    </source>
</evidence>
<dbReference type="PANTHER" id="PTHR24186:SF38">
    <property type="entry name" value="ANKYRIN REPEAT FAMILY PROTEIN"/>
    <property type="match status" value="1"/>
</dbReference>
<accession>A0A0W0TKP2</accession>
<keyword evidence="4" id="KW-1185">Reference proteome</keyword>
<dbReference type="RefSeq" id="WP_058527097.1">
    <property type="nucleotide sequence ID" value="NZ_CAAAHY010000007.1"/>
</dbReference>
<dbReference type="Gene3D" id="1.25.40.20">
    <property type="entry name" value="Ankyrin repeat-containing domain"/>
    <property type="match status" value="1"/>
</dbReference>
<dbReference type="InterPro" id="IPR036770">
    <property type="entry name" value="Ankyrin_rpt-contain_sf"/>
</dbReference>
<dbReference type="InterPro" id="IPR002110">
    <property type="entry name" value="Ankyrin_rpt"/>
</dbReference>
<keyword evidence="1" id="KW-0677">Repeat</keyword>
<proteinExistence type="predicted"/>
<reference evidence="3 4" key="1">
    <citation type="submission" date="2015-11" db="EMBL/GenBank/DDBJ databases">
        <title>Genomic analysis of 38 Legionella species identifies large and diverse effector repertoires.</title>
        <authorList>
            <person name="Burstein D."/>
            <person name="Amaro F."/>
            <person name="Zusman T."/>
            <person name="Lifshitz Z."/>
            <person name="Cohen O."/>
            <person name="Gilbert J.A."/>
            <person name="Pupko T."/>
            <person name="Shuman H.A."/>
            <person name="Segal G."/>
        </authorList>
    </citation>
    <scope>NUCLEOTIDE SEQUENCE [LARGE SCALE GENOMIC DNA]</scope>
    <source>
        <strain evidence="3 4">SE-32A-C8</strain>
    </source>
</reference>
<dbReference type="PATRIC" id="fig|448.7.peg.2053"/>
<dbReference type="STRING" id="448.Lery_1956"/>
<dbReference type="EMBL" id="LNYA01000030">
    <property type="protein sequence ID" value="KTC96164.1"/>
    <property type="molecule type" value="Genomic_DNA"/>
</dbReference>
<keyword evidence="2" id="KW-0040">ANK repeat</keyword>
<evidence type="ECO:0000256" key="1">
    <source>
        <dbReference type="ARBA" id="ARBA00022737"/>
    </source>
</evidence>
<protein>
    <submittedName>
        <fullName evidence="3">Ankyrin repeats (3 copies)</fullName>
    </submittedName>
</protein>
<gene>
    <name evidence="3" type="ORF">Lery_1956</name>
</gene>
<sequence length="504" mass="57344">MTKAPHYRQLLISLGIKPHFIPKYLSEEQCQFVYFILKPFTAGFIKEQWQLGALLWDKFYHPKLDSLDQFDNHLGHYAALTGNTTALELIKKTRPDKHKKANRAGNTIAHYAALGGHLDVLEWIRKNYPVLMTQTSHQGYTLAHFAAKAGHVHVLQWIKTHYSHLLDWKNKTGSLFVHSAALSGDIPTLEWIKLNRPRHLKTRNNQDETLAHGVAASPNPEALVWIKKNCPELIPVLNNKGQSIVHFSILSTEAKQFNLALRLAGYPATLDLRAFSTKLLKSQPLHTMLEQALQSNYTLTELRLPQGIRLTQKSECLLAENKKIKDVIHIYTAFCHEKNKGISRLPKDILFRLFTDSIRGVSERLSPLLITRLFNKIYNGSKPNRFKGAWLVEKQIADLRQQLIQPSSQIQAVVIDSKIDALMALKQLILCADHLTERELKNWYQAHGEFVNQQASGLFRFFKKTLIQSLCTLFALNESTVTNMTNHPDEAALEPEGTALLKPG</sequence>
<evidence type="ECO:0000256" key="2">
    <source>
        <dbReference type="ARBA" id="ARBA00023043"/>
    </source>
</evidence>